<comment type="caution">
    <text evidence="2">The sequence shown here is derived from an EMBL/GenBank/DDBJ whole genome shotgun (WGS) entry which is preliminary data.</text>
</comment>
<name>A0ABN9V062_9DINO</name>
<feature type="chain" id="PRO_5045312495" evidence="1">
    <location>
        <begin position="25"/>
        <end position="130"/>
    </location>
</feature>
<evidence type="ECO:0000313" key="3">
    <source>
        <dbReference type="Proteomes" id="UP001189429"/>
    </source>
</evidence>
<evidence type="ECO:0000313" key="2">
    <source>
        <dbReference type="EMBL" id="CAK0865313.1"/>
    </source>
</evidence>
<feature type="signal peptide" evidence="1">
    <location>
        <begin position="1"/>
        <end position="24"/>
    </location>
</feature>
<dbReference type="EMBL" id="CAUYUJ010016438">
    <property type="protein sequence ID" value="CAK0865313.1"/>
    <property type="molecule type" value="Genomic_DNA"/>
</dbReference>
<dbReference type="Proteomes" id="UP001189429">
    <property type="component" value="Unassembled WGS sequence"/>
</dbReference>
<keyword evidence="3" id="KW-1185">Reference proteome</keyword>
<evidence type="ECO:0000256" key="1">
    <source>
        <dbReference type="SAM" id="SignalP"/>
    </source>
</evidence>
<accession>A0ABN9V062</accession>
<protein>
    <submittedName>
        <fullName evidence="2">Uncharacterized protein</fullName>
    </submittedName>
</protein>
<keyword evidence="1" id="KW-0732">Signal</keyword>
<sequence>MTNPPVGLFLAGTVLLVGVPRSVSDVVHVNYGYFRESAGHLWTYAIDAHSWHDVETNTTYRYTFWPQTSGGKVIEKLQNGELDMAHLGNAPWGAGATRGIPAKMVYVIHSKDPIRARTWSRGKVSTHPWI</sequence>
<proteinExistence type="predicted"/>
<reference evidence="2" key="1">
    <citation type="submission" date="2023-10" db="EMBL/GenBank/DDBJ databases">
        <authorList>
            <person name="Chen Y."/>
            <person name="Shah S."/>
            <person name="Dougan E. K."/>
            <person name="Thang M."/>
            <person name="Chan C."/>
        </authorList>
    </citation>
    <scope>NUCLEOTIDE SEQUENCE [LARGE SCALE GENOMIC DNA]</scope>
</reference>
<organism evidence="2 3">
    <name type="scientific">Prorocentrum cordatum</name>
    <dbReference type="NCBI Taxonomy" id="2364126"/>
    <lineage>
        <taxon>Eukaryota</taxon>
        <taxon>Sar</taxon>
        <taxon>Alveolata</taxon>
        <taxon>Dinophyceae</taxon>
        <taxon>Prorocentrales</taxon>
        <taxon>Prorocentraceae</taxon>
        <taxon>Prorocentrum</taxon>
    </lineage>
</organism>
<gene>
    <name evidence="2" type="ORF">PCOR1329_LOCUS52876</name>
</gene>